<organism evidence="2 3">
    <name type="scientific">Naumannella halotolerans</name>
    <dbReference type="NCBI Taxonomy" id="993414"/>
    <lineage>
        <taxon>Bacteria</taxon>
        <taxon>Bacillati</taxon>
        <taxon>Actinomycetota</taxon>
        <taxon>Actinomycetes</taxon>
        <taxon>Propionibacteriales</taxon>
        <taxon>Propionibacteriaceae</taxon>
        <taxon>Naumannella</taxon>
    </lineage>
</organism>
<reference evidence="2 3" key="1">
    <citation type="submission" date="2019-03" db="EMBL/GenBank/DDBJ databases">
        <title>Genomic Encyclopedia of Archaeal and Bacterial Type Strains, Phase II (KMG-II): from individual species to whole genera.</title>
        <authorList>
            <person name="Goeker M."/>
        </authorList>
    </citation>
    <scope>NUCLEOTIDE SEQUENCE [LARGE SCALE GENOMIC DNA]</scope>
    <source>
        <strain evidence="2 3">DSM 24323</strain>
    </source>
</reference>
<dbReference type="EMBL" id="SOAW01000003">
    <property type="protein sequence ID" value="TDT30056.1"/>
    <property type="molecule type" value="Genomic_DNA"/>
</dbReference>
<sequence length="66" mass="6678">MHTHFGTPAVSHPRTEACGLSESPAGMIGGKAPAPLMIIPIPGPFGTGRTPADGFDAAVVDHVRSS</sequence>
<evidence type="ECO:0000313" key="3">
    <source>
        <dbReference type="Proteomes" id="UP000295371"/>
    </source>
</evidence>
<dbReference type="RefSeq" id="WP_133755957.1">
    <property type="nucleotide sequence ID" value="NZ_SOAW01000003.1"/>
</dbReference>
<keyword evidence="3" id="KW-1185">Reference proteome</keyword>
<evidence type="ECO:0000256" key="1">
    <source>
        <dbReference type="SAM" id="MobiDB-lite"/>
    </source>
</evidence>
<feature type="region of interest" description="Disordered" evidence="1">
    <location>
        <begin position="1"/>
        <end position="26"/>
    </location>
</feature>
<comment type="caution">
    <text evidence="2">The sequence shown here is derived from an EMBL/GenBank/DDBJ whole genome shotgun (WGS) entry which is preliminary data.</text>
</comment>
<gene>
    <name evidence="2" type="ORF">CLV29_3079</name>
</gene>
<evidence type="ECO:0000313" key="2">
    <source>
        <dbReference type="EMBL" id="TDT30056.1"/>
    </source>
</evidence>
<dbReference type="AlphaFoldDB" id="A0A4R7J0Z2"/>
<proteinExistence type="predicted"/>
<dbReference type="Proteomes" id="UP000295371">
    <property type="component" value="Unassembled WGS sequence"/>
</dbReference>
<name>A0A4R7J0Z2_9ACTN</name>
<accession>A0A4R7J0Z2</accession>
<protein>
    <submittedName>
        <fullName evidence="2">Uncharacterized protein</fullName>
    </submittedName>
</protein>